<reference evidence="1" key="1">
    <citation type="submission" date="2018-05" db="EMBL/GenBank/DDBJ databases">
        <authorList>
            <person name="Lanie J.A."/>
            <person name="Ng W.-L."/>
            <person name="Kazmierczak K.M."/>
            <person name="Andrzejewski T.M."/>
            <person name="Davidsen T.M."/>
            <person name="Wayne K.J."/>
            <person name="Tettelin H."/>
            <person name="Glass J.I."/>
            <person name="Rusch D."/>
            <person name="Podicherti R."/>
            <person name="Tsui H.-C.T."/>
            <person name="Winkler M.E."/>
        </authorList>
    </citation>
    <scope>NUCLEOTIDE SEQUENCE</scope>
</reference>
<sequence length="138" mass="15262">DTRFALAGSDAKAVIAKHAGILTRYLLFADEVRLPEGGIGGDSALKTHFLKRAHKTAQGVSLREFDLRTRLFKYRCSYMIHSFAFNGLPEVLKMRIIARLRAALNPGEKDSLSSHLHATEKKAIGHILSATLKGYRGD</sequence>
<evidence type="ECO:0000313" key="1">
    <source>
        <dbReference type="EMBL" id="SVD86429.1"/>
    </source>
</evidence>
<feature type="non-terminal residue" evidence="1">
    <location>
        <position position="1"/>
    </location>
</feature>
<dbReference type="AlphaFoldDB" id="A0A382YU16"/>
<name>A0A382YU16_9ZZZZ</name>
<proteinExistence type="predicted"/>
<protein>
    <submittedName>
        <fullName evidence="1">Uncharacterized protein</fullName>
    </submittedName>
</protein>
<dbReference type="EMBL" id="UINC01178335">
    <property type="protein sequence ID" value="SVD86429.1"/>
    <property type="molecule type" value="Genomic_DNA"/>
</dbReference>
<organism evidence="1">
    <name type="scientific">marine metagenome</name>
    <dbReference type="NCBI Taxonomy" id="408172"/>
    <lineage>
        <taxon>unclassified sequences</taxon>
        <taxon>metagenomes</taxon>
        <taxon>ecological metagenomes</taxon>
    </lineage>
</organism>
<accession>A0A382YU16</accession>
<gene>
    <name evidence="1" type="ORF">METZ01_LOCUS439283</name>
</gene>